<evidence type="ECO:0000256" key="1">
    <source>
        <dbReference type="SAM" id="MobiDB-lite"/>
    </source>
</evidence>
<dbReference type="PANTHER" id="PTHR36513">
    <property type="entry name" value="ABC TRANSMEMBRANE TYPE-1 DOMAIN-CONTAINING PROTEIN"/>
    <property type="match status" value="1"/>
</dbReference>
<feature type="transmembrane region" description="Helical" evidence="2">
    <location>
        <begin position="105"/>
        <end position="123"/>
    </location>
</feature>
<keyword evidence="2" id="KW-0472">Membrane</keyword>
<dbReference type="PANTHER" id="PTHR36513:SF1">
    <property type="entry name" value="TRANSMEMBRANE PROTEIN"/>
    <property type="match status" value="1"/>
</dbReference>
<dbReference type="SUPFAM" id="SSF53474">
    <property type="entry name" value="alpha/beta-Hydrolases"/>
    <property type="match status" value="1"/>
</dbReference>
<dbReference type="Pfam" id="PF05990">
    <property type="entry name" value="DUF900"/>
    <property type="match status" value="1"/>
</dbReference>
<keyword evidence="2" id="KW-1133">Transmembrane helix</keyword>
<evidence type="ECO:0000313" key="4">
    <source>
        <dbReference type="Proteomes" id="UP000789405"/>
    </source>
</evidence>
<dbReference type="AlphaFoldDB" id="A0A9N9FG27"/>
<keyword evidence="4" id="KW-1185">Reference proteome</keyword>
<organism evidence="3 4">
    <name type="scientific">Dentiscutata erythropus</name>
    <dbReference type="NCBI Taxonomy" id="1348616"/>
    <lineage>
        <taxon>Eukaryota</taxon>
        <taxon>Fungi</taxon>
        <taxon>Fungi incertae sedis</taxon>
        <taxon>Mucoromycota</taxon>
        <taxon>Glomeromycotina</taxon>
        <taxon>Glomeromycetes</taxon>
        <taxon>Diversisporales</taxon>
        <taxon>Gigasporaceae</taxon>
        <taxon>Dentiscutata</taxon>
    </lineage>
</organism>
<comment type="caution">
    <text evidence="3">The sequence shown here is derived from an EMBL/GenBank/DDBJ whole genome shotgun (WGS) entry which is preliminary data.</text>
</comment>
<dbReference type="InterPro" id="IPR010297">
    <property type="entry name" value="DUF900_hydrolase"/>
</dbReference>
<sequence length="732" mass="83791">MDTDATKYHSKVELTESEEDNNKISENTRNVNKSISQKRVLTPQEIAITFRIMAYRKCERQVRGRYRRRSLTRAFWFIMFMMLFLSLMGAGIGGQLENVSAWNRWPEFGTLVALFLVMMYVYYKITEVVRWCFYWLAIATLALLIINRGSIIDDKKSGFASTYESRLVLIVLGVVEALTLIIWILIRFGYPKIVRNFTWLDTIWWWRIKPHDTKGIDGETVGCFRYFAWESYSMWFRHGIVKYVGEVDEDGHPHGLGEWIDDSFDGECLKGIWERGVPVGPFHSRGSGTGDAFNSVRVGLVKNRHTPWDEYRPFPRPYQSGIETLVASVECSVSGKYFKHLPRADIILPPNLQNSTEDDNESYISPIEYCLGHLMTFASAMGTDFAAKEISTITIRLTDKGLTITGYHPTSSTTSRDEIVVRRVPIKNKLNYSKKEYVIEIDEWLPSGSFSPYASTHSINHSIQRSSQECIIFIHGFNCPSKFAIETLGQFLALADLPDYIKPFVFSPPGANSLWYFGSKSLGSSEGAMNDFRTFLQKLSDAGFCNIHIIGHSMGCMLAIKYLDVFEGLFHTIGSSNDIKFYKDKDALMKLSTFTLLNPDTAYRSFIEQDYVKLSNYCDHITIYSNYRDFALKIGEILSGEKSLGRQTGDLSYKDNLLNVDLIDTTQLDVNIHKMRHNFFNLNRLLVDDLSDIIVFGKRARERKTRLSGRRGVGREGVVYTFLVAPSYVVNK</sequence>
<name>A0A9N9FG27_9GLOM</name>
<evidence type="ECO:0000256" key="2">
    <source>
        <dbReference type="SAM" id="Phobius"/>
    </source>
</evidence>
<feature type="transmembrane region" description="Helical" evidence="2">
    <location>
        <begin position="74"/>
        <end position="93"/>
    </location>
</feature>
<dbReference type="OrthoDB" id="10251508at2759"/>
<reference evidence="3" key="1">
    <citation type="submission" date="2021-06" db="EMBL/GenBank/DDBJ databases">
        <authorList>
            <person name="Kallberg Y."/>
            <person name="Tangrot J."/>
            <person name="Rosling A."/>
        </authorList>
    </citation>
    <scope>NUCLEOTIDE SEQUENCE</scope>
    <source>
        <strain evidence="3">MA453B</strain>
    </source>
</reference>
<gene>
    <name evidence="3" type="ORF">DERYTH_LOCUS4323</name>
</gene>
<dbReference type="Gene3D" id="3.40.50.1820">
    <property type="entry name" value="alpha/beta hydrolase"/>
    <property type="match status" value="1"/>
</dbReference>
<proteinExistence type="predicted"/>
<protein>
    <submittedName>
        <fullName evidence="3">14124_t:CDS:1</fullName>
    </submittedName>
</protein>
<feature type="region of interest" description="Disordered" evidence="1">
    <location>
        <begin position="1"/>
        <end position="29"/>
    </location>
</feature>
<dbReference type="Proteomes" id="UP000789405">
    <property type="component" value="Unassembled WGS sequence"/>
</dbReference>
<feature type="transmembrane region" description="Helical" evidence="2">
    <location>
        <begin position="167"/>
        <end position="186"/>
    </location>
</feature>
<feature type="transmembrane region" description="Helical" evidence="2">
    <location>
        <begin position="128"/>
        <end position="147"/>
    </location>
</feature>
<feature type="compositionally biased region" description="Basic and acidic residues" evidence="1">
    <location>
        <begin position="1"/>
        <end position="14"/>
    </location>
</feature>
<keyword evidence="2" id="KW-0812">Transmembrane</keyword>
<dbReference type="EMBL" id="CAJVPY010001642">
    <property type="protein sequence ID" value="CAG8530582.1"/>
    <property type="molecule type" value="Genomic_DNA"/>
</dbReference>
<evidence type="ECO:0000313" key="3">
    <source>
        <dbReference type="EMBL" id="CAG8530582.1"/>
    </source>
</evidence>
<dbReference type="InterPro" id="IPR029058">
    <property type="entry name" value="AB_hydrolase_fold"/>
</dbReference>
<accession>A0A9N9FG27</accession>